<evidence type="ECO:0000313" key="8">
    <source>
        <dbReference type="EMBL" id="MBE0127293.1"/>
    </source>
</evidence>
<protein>
    <submittedName>
        <fullName evidence="8">Fimbrial protein</fullName>
    </submittedName>
</protein>
<name>A0A8I0MHZ8_CITAM</name>
<evidence type="ECO:0000256" key="4">
    <source>
        <dbReference type="ARBA" id="ARBA00023263"/>
    </source>
</evidence>
<feature type="signal peptide" evidence="5">
    <location>
        <begin position="1"/>
        <end position="21"/>
    </location>
</feature>
<dbReference type="EMBL" id="VKME01000007">
    <property type="protein sequence ID" value="MBE0127293.1"/>
    <property type="molecule type" value="Genomic_DNA"/>
</dbReference>
<organism evidence="8 9">
    <name type="scientific">Citrobacter amalonaticus</name>
    <dbReference type="NCBI Taxonomy" id="35703"/>
    <lineage>
        <taxon>Bacteria</taxon>
        <taxon>Pseudomonadati</taxon>
        <taxon>Pseudomonadota</taxon>
        <taxon>Gammaproteobacteria</taxon>
        <taxon>Enterobacterales</taxon>
        <taxon>Enterobacteriaceae</taxon>
        <taxon>Citrobacter</taxon>
    </lineage>
</organism>
<dbReference type="InterPro" id="IPR054160">
    <property type="entry name" value="MrkD_recept-bd"/>
</dbReference>
<evidence type="ECO:0000256" key="5">
    <source>
        <dbReference type="SAM" id="SignalP"/>
    </source>
</evidence>
<evidence type="ECO:0000313" key="9">
    <source>
        <dbReference type="Proteomes" id="UP000656723"/>
    </source>
</evidence>
<evidence type="ECO:0000256" key="3">
    <source>
        <dbReference type="ARBA" id="ARBA00022729"/>
    </source>
</evidence>
<comment type="caution">
    <text evidence="8">The sequence shown here is derived from an EMBL/GenBank/DDBJ whole genome shotgun (WGS) entry which is preliminary data.</text>
</comment>
<dbReference type="GO" id="GO:0043709">
    <property type="term" value="P:cell adhesion involved in single-species biofilm formation"/>
    <property type="evidence" value="ECO:0007669"/>
    <property type="project" value="TreeGrafter"/>
</dbReference>
<dbReference type="InterPro" id="IPR036937">
    <property type="entry name" value="Adhesion_dom_fimbrial_sf"/>
</dbReference>
<feature type="chain" id="PRO_5034726520" evidence="5">
    <location>
        <begin position="22"/>
        <end position="335"/>
    </location>
</feature>
<keyword evidence="4" id="KW-0281">Fimbrium</keyword>
<evidence type="ECO:0000259" key="6">
    <source>
        <dbReference type="Pfam" id="PF00419"/>
    </source>
</evidence>
<dbReference type="RefSeq" id="WP_192477842.1">
    <property type="nucleotide sequence ID" value="NZ_VKME01000007.1"/>
</dbReference>
<dbReference type="GO" id="GO:0009289">
    <property type="term" value="C:pilus"/>
    <property type="evidence" value="ECO:0007669"/>
    <property type="project" value="UniProtKB-SubCell"/>
</dbReference>
<feature type="domain" description="Fimbrial-type adhesion" evidence="6">
    <location>
        <begin position="191"/>
        <end position="335"/>
    </location>
</feature>
<feature type="domain" description="MrkD-like receptor binding" evidence="7">
    <location>
        <begin position="34"/>
        <end position="125"/>
    </location>
</feature>
<dbReference type="Pfam" id="PF22003">
    <property type="entry name" value="MrkDrd"/>
    <property type="match status" value="1"/>
</dbReference>
<reference evidence="8" key="1">
    <citation type="submission" date="2019-07" db="EMBL/GenBank/DDBJ databases">
        <title>KPC-2 carbapenem resistent Enterobacterales isolates from Germany.</title>
        <authorList>
            <person name="Yao Y."/>
            <person name="Falgenhauer L."/>
            <person name="Imirzalioglu C."/>
            <person name="Chakraborty T."/>
        </authorList>
    </citation>
    <scope>NUCLEOTIDE SEQUENCE</scope>
    <source>
        <strain evidence="8">CA13304</strain>
    </source>
</reference>
<dbReference type="PANTHER" id="PTHR33420:SF12">
    <property type="entry name" value="FIMBRIN-LIKE PROTEIN FIMI-RELATED"/>
    <property type="match status" value="1"/>
</dbReference>
<comment type="similarity">
    <text evidence="2">Belongs to the fimbrial protein family.</text>
</comment>
<gene>
    <name evidence="8" type="ORF">FOT72_04460</name>
</gene>
<dbReference type="Gene3D" id="2.60.40.3310">
    <property type="match status" value="1"/>
</dbReference>
<dbReference type="Pfam" id="PF00419">
    <property type="entry name" value="Fimbrial"/>
    <property type="match status" value="1"/>
</dbReference>
<keyword evidence="3 5" id="KW-0732">Signal</keyword>
<evidence type="ECO:0000256" key="1">
    <source>
        <dbReference type="ARBA" id="ARBA00004561"/>
    </source>
</evidence>
<dbReference type="InterPro" id="IPR050263">
    <property type="entry name" value="Bact_Fimbrial_Adh_Pro"/>
</dbReference>
<dbReference type="Proteomes" id="UP000656723">
    <property type="component" value="Unassembled WGS sequence"/>
</dbReference>
<proteinExistence type="inferred from homology"/>
<dbReference type="PANTHER" id="PTHR33420">
    <property type="entry name" value="FIMBRIAL SUBUNIT ELFA-RELATED"/>
    <property type="match status" value="1"/>
</dbReference>
<dbReference type="AlphaFoldDB" id="A0A8I0MHZ8"/>
<accession>A0A8I0MHZ8</accession>
<dbReference type="Gene3D" id="2.60.40.1090">
    <property type="entry name" value="Fimbrial-type adhesion domain"/>
    <property type="match status" value="1"/>
</dbReference>
<dbReference type="SUPFAM" id="SSF49401">
    <property type="entry name" value="Bacterial adhesins"/>
    <property type="match status" value="1"/>
</dbReference>
<dbReference type="InterPro" id="IPR008966">
    <property type="entry name" value="Adhesion_dom_sf"/>
</dbReference>
<evidence type="ECO:0000259" key="7">
    <source>
        <dbReference type="Pfam" id="PF22003"/>
    </source>
</evidence>
<sequence length="335" mass="35626">MRIISFAFLMLSMLFPLSGFCCNYNYIGSPYSVDYGNIIVQRDIPIGQAISNEIYGSLTHAYTCVATADEGSSAGMRSGVLPYFATYGTRRVYKTNLPGVGVSLGFYKNTKAGQATYSSTNFIGGDNYSTFSWSSNSGNLAINDFQPIIQFWKIGDITSGSVTGQLASFVAFTMQYRGGEIAPEIPVNAGTGTITQVACSVKTSNILFEMGDVLVSQFGSAVGTMPVDAQKTQNLILDCDPGANINVMLTGIQNPDVSDNTVLALTGQGSVGIASGVGIQLVYNNIPLIPGNNLVLKRTNGGQEMFPLTARYYQTKTTVTTGIANASATLSLTYQ</sequence>
<comment type="subcellular location">
    <subcellularLocation>
        <location evidence="1">Fimbrium</location>
    </subcellularLocation>
</comment>
<dbReference type="InterPro" id="IPR000259">
    <property type="entry name" value="Adhesion_dom_fimbrial"/>
</dbReference>
<evidence type="ECO:0000256" key="2">
    <source>
        <dbReference type="ARBA" id="ARBA00006671"/>
    </source>
</evidence>